<dbReference type="InterPro" id="IPR036388">
    <property type="entry name" value="WH-like_DNA-bd_sf"/>
</dbReference>
<dbReference type="Proteomes" id="UP000501849">
    <property type="component" value="Chromosome"/>
</dbReference>
<sequence length="154" mass="16787">MSTNNRMSLAVHVLTWIAFDRRGSDKEVGTSQRIATSVNTNPVVIRRSLIDLREAGLVESSRSRGWTLTRDASKITLLDVYNAVGGGEIFGMHASPPDAECYVGYGIQPVLTRVYERATTALRDSLATTTIADILRDTMAQFEIGSGAEINRGP</sequence>
<accession>A0A6H0S6L0</accession>
<dbReference type="PANTHER" id="PTHR33221:SF15">
    <property type="entry name" value="HTH-TYPE TRANSCRIPTIONAL REGULATOR YWGB-RELATED"/>
    <property type="match status" value="1"/>
</dbReference>
<dbReference type="KEGG" id="mfre:EXE63_12855"/>
<evidence type="ECO:0000313" key="1">
    <source>
        <dbReference type="EMBL" id="QIV81687.1"/>
    </source>
</evidence>
<keyword evidence="2" id="KW-1185">Reference proteome</keyword>
<dbReference type="GO" id="GO:0003700">
    <property type="term" value="F:DNA-binding transcription factor activity"/>
    <property type="evidence" value="ECO:0007669"/>
    <property type="project" value="TreeGrafter"/>
</dbReference>
<protein>
    <submittedName>
        <fullName evidence="1">Rrf2 family transcriptional regulator</fullName>
    </submittedName>
</protein>
<organism evidence="1 2">
    <name type="scientific">Mycolicibacterium frederiksbergense</name>
    <dbReference type="NCBI Taxonomy" id="117567"/>
    <lineage>
        <taxon>Bacteria</taxon>
        <taxon>Bacillati</taxon>
        <taxon>Actinomycetota</taxon>
        <taxon>Actinomycetes</taxon>
        <taxon>Mycobacteriales</taxon>
        <taxon>Mycobacteriaceae</taxon>
        <taxon>Mycolicibacterium</taxon>
    </lineage>
</organism>
<dbReference type="EMBL" id="CP038799">
    <property type="protein sequence ID" value="QIV81687.1"/>
    <property type="molecule type" value="Genomic_DNA"/>
</dbReference>
<reference evidence="1 2" key="1">
    <citation type="submission" date="2019-04" db="EMBL/GenBank/DDBJ databases">
        <title>Draft, Whole-Genome Sequence of the Anthracene-degrading Mycobacterium frederiksbergense LB501T, Isolated from a Polycyclic Aromatic Hydrocarbon (PAH)-Contaminated Soil.</title>
        <authorList>
            <person name="Augelletti F."/>
        </authorList>
    </citation>
    <scope>NUCLEOTIDE SEQUENCE [LARGE SCALE GENOMIC DNA]</scope>
    <source>
        <strain evidence="1 2">LB 501T</strain>
    </source>
</reference>
<dbReference type="InterPro" id="IPR000944">
    <property type="entry name" value="Tscrpt_reg_Rrf2"/>
</dbReference>
<dbReference type="PANTHER" id="PTHR33221">
    <property type="entry name" value="WINGED HELIX-TURN-HELIX TRANSCRIPTIONAL REGULATOR, RRF2 FAMILY"/>
    <property type="match status" value="1"/>
</dbReference>
<evidence type="ECO:0000313" key="2">
    <source>
        <dbReference type="Proteomes" id="UP000501849"/>
    </source>
</evidence>
<dbReference type="SUPFAM" id="SSF46785">
    <property type="entry name" value="Winged helix' DNA-binding domain"/>
    <property type="match status" value="1"/>
</dbReference>
<dbReference type="PROSITE" id="PS51197">
    <property type="entry name" value="HTH_RRF2_2"/>
    <property type="match status" value="1"/>
</dbReference>
<dbReference type="RefSeq" id="WP_168142283.1">
    <property type="nucleotide sequence ID" value="NZ_CP038799.1"/>
</dbReference>
<dbReference type="Pfam" id="PF02082">
    <property type="entry name" value="Rrf2"/>
    <property type="match status" value="1"/>
</dbReference>
<dbReference type="GO" id="GO:0005829">
    <property type="term" value="C:cytosol"/>
    <property type="evidence" value="ECO:0007669"/>
    <property type="project" value="TreeGrafter"/>
</dbReference>
<dbReference type="AlphaFoldDB" id="A0A6H0S6L0"/>
<name>A0A6H0S6L0_9MYCO</name>
<dbReference type="InterPro" id="IPR036390">
    <property type="entry name" value="WH_DNA-bd_sf"/>
</dbReference>
<gene>
    <name evidence="1" type="ORF">EXE63_12855</name>
</gene>
<proteinExistence type="predicted"/>
<dbReference type="Gene3D" id="1.10.10.10">
    <property type="entry name" value="Winged helix-like DNA-binding domain superfamily/Winged helix DNA-binding domain"/>
    <property type="match status" value="1"/>
</dbReference>